<accession>A0ABD5ZR53</accession>
<dbReference type="AlphaFoldDB" id="A0ABD5ZR53"/>
<dbReference type="InterPro" id="IPR033786">
    <property type="entry name" value="TTHB210-like"/>
</dbReference>
<dbReference type="CDD" id="cd11669">
    <property type="entry name" value="TTHB210-like"/>
    <property type="match status" value="1"/>
</dbReference>
<dbReference type="PROSITE" id="PS51318">
    <property type="entry name" value="TAT"/>
    <property type="match status" value="1"/>
</dbReference>
<proteinExistence type="predicted"/>
<dbReference type="GeneID" id="79267627"/>
<name>A0ABD5ZR53_9EURY</name>
<comment type="caution">
    <text evidence="1">The sequence shown here is derived from an EMBL/GenBank/DDBJ whole genome shotgun (WGS) entry which is preliminary data.</text>
</comment>
<dbReference type="InterPro" id="IPR006311">
    <property type="entry name" value="TAT_signal"/>
</dbReference>
<evidence type="ECO:0008006" key="3">
    <source>
        <dbReference type="Google" id="ProtNLM"/>
    </source>
</evidence>
<reference evidence="1 2" key="1">
    <citation type="journal article" date="2019" name="Int. J. Syst. Evol. Microbiol.">
        <title>The Global Catalogue of Microorganisms (GCM) 10K type strain sequencing project: providing services to taxonomists for standard genome sequencing and annotation.</title>
        <authorList>
            <consortium name="The Broad Institute Genomics Platform"/>
            <consortium name="The Broad Institute Genome Sequencing Center for Infectious Disease"/>
            <person name="Wu L."/>
            <person name="Ma J."/>
        </authorList>
    </citation>
    <scope>NUCLEOTIDE SEQUENCE [LARGE SCALE GENOMIC DNA]</scope>
    <source>
        <strain evidence="1 2">DT85</strain>
    </source>
</reference>
<gene>
    <name evidence="1" type="ORF">ACFQJ4_11420</name>
</gene>
<organism evidence="1 2">
    <name type="scientific">Halosegnis marinus</name>
    <dbReference type="NCBI Taxonomy" id="3034023"/>
    <lineage>
        <taxon>Archaea</taxon>
        <taxon>Methanobacteriati</taxon>
        <taxon>Methanobacteriota</taxon>
        <taxon>Stenosarchaea group</taxon>
        <taxon>Halobacteria</taxon>
        <taxon>Halobacteriales</taxon>
        <taxon>Natronomonadaceae</taxon>
        <taxon>Halosegnis</taxon>
    </lineage>
</organism>
<keyword evidence="2" id="KW-1185">Reference proteome</keyword>
<protein>
    <recommendedName>
        <fullName evidence="3">DUF5602 domain-containing protein</fullName>
    </recommendedName>
</protein>
<dbReference type="EMBL" id="JBHTAP010000001">
    <property type="protein sequence ID" value="MFC7235926.1"/>
    <property type="molecule type" value="Genomic_DNA"/>
</dbReference>
<sequence>MSETYRLSRRDALKYAGAGLAATTLAGTAAAHGGGAEGHPESVGDGSAHAYVEYEGPGRGRLSAIGVHLTADALSNLPEEPEGWPFPGVPADVPYTVEYALDLPRGNTGHFSHATLDWNPGGHEPEGVYTHPHFDVHFYFPRAAEVATIAPGVATYTIPDEQLPADTYYADDLPAPFPSAPVRGVVPAMGEHLVSVPVSLPTPGRTDWSVFIYGAYDFDGDGSGDVIFMEPMVTTAYLDGLAEGEYRTPLPVPERFTDGGRYPTEYVVRRTAGGYDIALESFEHFPGTD</sequence>
<evidence type="ECO:0000313" key="1">
    <source>
        <dbReference type="EMBL" id="MFC7235926.1"/>
    </source>
</evidence>
<dbReference type="RefSeq" id="WP_276234069.1">
    <property type="nucleotide sequence ID" value="NZ_CP119802.1"/>
</dbReference>
<dbReference type="Proteomes" id="UP001596398">
    <property type="component" value="Unassembled WGS sequence"/>
</dbReference>
<evidence type="ECO:0000313" key="2">
    <source>
        <dbReference type="Proteomes" id="UP001596398"/>
    </source>
</evidence>